<evidence type="ECO:0000313" key="5">
    <source>
        <dbReference type="EMBL" id="HIU28075.1"/>
    </source>
</evidence>
<keyword evidence="2" id="KW-0812">Transmembrane</keyword>
<evidence type="ECO:0000259" key="4">
    <source>
        <dbReference type="Pfam" id="PF11545"/>
    </source>
</evidence>
<keyword evidence="2" id="KW-1133">Transmembrane helix</keyword>
<feature type="chain" id="PRO_5038351406" description="Cell surface protein Shp haem-binding domain-containing protein" evidence="3">
    <location>
        <begin position="33"/>
        <end position="285"/>
    </location>
</feature>
<dbReference type="EMBL" id="DVMO01000101">
    <property type="protein sequence ID" value="HIU28075.1"/>
    <property type="molecule type" value="Genomic_DNA"/>
</dbReference>
<keyword evidence="3" id="KW-0732">Signal</keyword>
<dbReference type="InterPro" id="IPR020985">
    <property type="entry name" value="Cell_surface_Shp_haem-bd"/>
</dbReference>
<reference evidence="5" key="1">
    <citation type="submission" date="2020-10" db="EMBL/GenBank/DDBJ databases">
        <authorList>
            <person name="Gilroy R."/>
        </authorList>
    </citation>
    <scope>NUCLEOTIDE SEQUENCE</scope>
    <source>
        <strain evidence="5">11300</strain>
    </source>
</reference>
<name>A0A9D1I6V9_9FIRM</name>
<evidence type="ECO:0000256" key="3">
    <source>
        <dbReference type="SAM" id="SignalP"/>
    </source>
</evidence>
<organism evidence="5 6">
    <name type="scientific">Candidatus Fimisoma avicola</name>
    <dbReference type="NCBI Taxonomy" id="2840826"/>
    <lineage>
        <taxon>Bacteria</taxon>
        <taxon>Bacillati</taxon>
        <taxon>Bacillota</taxon>
        <taxon>Clostridia</taxon>
        <taxon>Eubacteriales</taxon>
        <taxon>Candidatus Fimisoma</taxon>
    </lineage>
</organism>
<dbReference type="AlphaFoldDB" id="A0A9D1I6V9"/>
<protein>
    <recommendedName>
        <fullName evidence="4">Cell surface protein Shp haem-binding domain-containing protein</fullName>
    </recommendedName>
</protein>
<dbReference type="Gene3D" id="2.60.40.1850">
    <property type="match status" value="1"/>
</dbReference>
<accession>A0A9D1I6V9</accession>
<keyword evidence="2" id="KW-0472">Membrane</keyword>
<proteinExistence type="predicted"/>
<feature type="region of interest" description="Disordered" evidence="1">
    <location>
        <begin position="186"/>
        <end position="230"/>
    </location>
</feature>
<feature type="compositionally biased region" description="Low complexity" evidence="1">
    <location>
        <begin position="208"/>
        <end position="218"/>
    </location>
</feature>
<evidence type="ECO:0000256" key="2">
    <source>
        <dbReference type="SAM" id="Phobius"/>
    </source>
</evidence>
<dbReference type="Proteomes" id="UP000824091">
    <property type="component" value="Unassembled WGS sequence"/>
</dbReference>
<feature type="signal peptide" evidence="3">
    <location>
        <begin position="1"/>
        <end position="32"/>
    </location>
</feature>
<dbReference type="GO" id="GO:0020037">
    <property type="term" value="F:heme binding"/>
    <property type="evidence" value="ECO:0007669"/>
    <property type="project" value="InterPro"/>
</dbReference>
<comment type="caution">
    <text evidence="5">The sequence shown here is derived from an EMBL/GenBank/DDBJ whole genome shotgun (WGS) entry which is preliminary data.</text>
</comment>
<dbReference type="InterPro" id="IPR037250">
    <property type="entry name" value="NEAT_dom_sf"/>
</dbReference>
<reference evidence="5" key="2">
    <citation type="journal article" date="2021" name="PeerJ">
        <title>Extensive microbial diversity within the chicken gut microbiome revealed by metagenomics and culture.</title>
        <authorList>
            <person name="Gilroy R."/>
            <person name="Ravi A."/>
            <person name="Getino M."/>
            <person name="Pursley I."/>
            <person name="Horton D.L."/>
            <person name="Alikhan N.F."/>
            <person name="Baker D."/>
            <person name="Gharbi K."/>
            <person name="Hall N."/>
            <person name="Watson M."/>
            <person name="Adriaenssens E.M."/>
            <person name="Foster-Nyarko E."/>
            <person name="Jarju S."/>
            <person name="Secka A."/>
            <person name="Antonio M."/>
            <person name="Oren A."/>
            <person name="Chaudhuri R.R."/>
            <person name="La Ragione R."/>
            <person name="Hildebrand F."/>
            <person name="Pallen M.J."/>
        </authorList>
    </citation>
    <scope>NUCLEOTIDE SEQUENCE</scope>
    <source>
        <strain evidence="5">11300</strain>
    </source>
</reference>
<feature type="compositionally biased region" description="Polar residues" evidence="1">
    <location>
        <begin position="186"/>
        <end position="207"/>
    </location>
</feature>
<feature type="transmembrane region" description="Helical" evidence="2">
    <location>
        <begin position="252"/>
        <end position="273"/>
    </location>
</feature>
<gene>
    <name evidence="5" type="ORF">IAD16_06840</name>
</gene>
<evidence type="ECO:0000313" key="6">
    <source>
        <dbReference type="Proteomes" id="UP000824091"/>
    </source>
</evidence>
<dbReference type="Pfam" id="PF11545">
    <property type="entry name" value="HemeBinding_Shp"/>
    <property type="match status" value="1"/>
</dbReference>
<dbReference type="SUPFAM" id="SSF158911">
    <property type="entry name" value="NEAT domain-like"/>
    <property type="match status" value="1"/>
</dbReference>
<evidence type="ECO:0000256" key="1">
    <source>
        <dbReference type="SAM" id="MobiDB-lite"/>
    </source>
</evidence>
<sequence>MKSTALNFLKTLCCIGAILAILAGIAPMTAMAASHGIYLATATPHYRHPQTGIIEDSGGESSAVLGQSMTDSATYTKALVEVDSSGNTYATVRLKLMDNIQDPKFQVDAAGNGSFTPVSSTVMYEDFTENTTDFRMKVPSENAVIRCNMYVVPMGREVIFYITLSGLQQGSGDFVTTIKVDQAQSSVTNGAGSQTPTQTESQNTAQTSDGSDSSGQGQEPTAQTGETHEEHMGIQEFDQTGEEADDSSGISAVWWIAGAVVIIVAAGGSIWFFRIRNKKDKDDLL</sequence>
<feature type="domain" description="Cell surface protein Shp haem-binding" evidence="4">
    <location>
        <begin position="35"/>
        <end position="178"/>
    </location>
</feature>